<dbReference type="KEGG" id="far:ABE41_007125"/>
<dbReference type="AlphaFoldDB" id="A0A1B1Z2T3"/>
<reference evidence="1 2" key="1">
    <citation type="submission" date="2016-08" db="EMBL/GenBank/DDBJ databases">
        <title>Complete genome sequence of Fictibacillus arsenicus G25-54, a strain with toxicity to nematodes and a potential arsenic-resistance activity.</title>
        <authorList>
            <person name="Zheng Z."/>
        </authorList>
    </citation>
    <scope>NUCLEOTIDE SEQUENCE [LARGE SCALE GENOMIC DNA]</scope>
    <source>
        <strain evidence="1 2">G25-54</strain>
    </source>
</reference>
<dbReference type="RefSeq" id="WP_066288100.1">
    <property type="nucleotide sequence ID" value="NZ_CP016761.1"/>
</dbReference>
<gene>
    <name evidence="1" type="ORF">ABE41_007125</name>
</gene>
<organism evidence="1 2">
    <name type="scientific">Fictibacillus arsenicus</name>
    <dbReference type="NCBI Taxonomy" id="255247"/>
    <lineage>
        <taxon>Bacteria</taxon>
        <taxon>Bacillati</taxon>
        <taxon>Bacillota</taxon>
        <taxon>Bacilli</taxon>
        <taxon>Bacillales</taxon>
        <taxon>Fictibacillaceae</taxon>
        <taxon>Fictibacillus</taxon>
    </lineage>
</organism>
<name>A0A1B1Z2T3_9BACL</name>
<dbReference type="STRING" id="255247.ABE41_007125"/>
<keyword evidence="2" id="KW-1185">Reference proteome</keyword>
<evidence type="ECO:0000313" key="2">
    <source>
        <dbReference type="Proteomes" id="UP000077412"/>
    </source>
</evidence>
<accession>A0A1B1Z2T3</accession>
<dbReference type="Proteomes" id="UP000077412">
    <property type="component" value="Chromosome"/>
</dbReference>
<proteinExistence type="predicted"/>
<evidence type="ECO:0000313" key="1">
    <source>
        <dbReference type="EMBL" id="ANX11776.1"/>
    </source>
</evidence>
<dbReference type="OrthoDB" id="1909991at2"/>
<dbReference type="EMBL" id="CP016761">
    <property type="protein sequence ID" value="ANX11776.1"/>
    <property type="molecule type" value="Genomic_DNA"/>
</dbReference>
<dbReference type="PROSITE" id="PS51257">
    <property type="entry name" value="PROKAR_LIPOPROTEIN"/>
    <property type="match status" value="1"/>
</dbReference>
<protein>
    <submittedName>
        <fullName evidence="1">Uncharacterized protein</fullName>
    </submittedName>
</protein>
<sequence length="127" mass="14495">MRKNYFSLILLLLVILSACKEKVNVQISGMPDAEEVLTLDPNSNIFLWDGRVYKTNIEWVEELKLTKHKELGVITSVSTHRENYNYKNGMANKLPIGAKIFSAKERDDILLAEYEGKLMKYLGVSEG</sequence>